<dbReference type="AlphaFoldDB" id="A0A1M5NPN3"/>
<protein>
    <submittedName>
        <fullName evidence="1">Uncharacterized protein</fullName>
    </submittedName>
</protein>
<dbReference type="Pfam" id="PF23148">
    <property type="entry name" value="Gp77"/>
    <property type="match status" value="1"/>
</dbReference>
<gene>
    <name evidence="1" type="ORF">SAMN05443248_3072</name>
</gene>
<accession>A0A1M5NPN3</accession>
<dbReference type="EMBL" id="LT670817">
    <property type="protein sequence ID" value="SHG91492.1"/>
    <property type="molecule type" value="Genomic_DNA"/>
</dbReference>
<reference evidence="1 2" key="1">
    <citation type="submission" date="2016-11" db="EMBL/GenBank/DDBJ databases">
        <authorList>
            <person name="Jaros S."/>
            <person name="Januszkiewicz K."/>
            <person name="Wedrychowicz H."/>
        </authorList>
    </citation>
    <scope>NUCLEOTIDE SEQUENCE [LARGE SCALE GENOMIC DNA]</scope>
    <source>
        <strain evidence="1 2">GAS138</strain>
    </source>
</reference>
<sequence length="295" mass="31435">MMFWDSGKAPAAVEDFDIDWTVALNGDTITASSWAITGGDAPASGTLAITSNSFTTTLAKVVLSAGNLGITYTLTNTVTTAAGQTLVESVQLPVRAPVVSLTTLANALQWLGLTADDDGYVSRVLATISTEIQNWLGFQVAQASYSRSFDGQGTSKFFVPDIPLVSVQSLTIDGVTIPKGVNGTYRPGFYNNNQSINLIGFFFTRGFQNIQAGYTSGYQTVPPDIEQACLDWTKNVYLSGKQVSIPSNIVRVAAGDTSFDYGGSGSVTDVTKLPMPSGIYAVLQNYRRVTQISGW</sequence>
<evidence type="ECO:0000313" key="2">
    <source>
        <dbReference type="Proteomes" id="UP000189796"/>
    </source>
</evidence>
<dbReference type="InterPro" id="IPR056928">
    <property type="entry name" value="Gp77-like"/>
</dbReference>
<dbReference type="OrthoDB" id="8101160at2"/>
<evidence type="ECO:0000313" key="1">
    <source>
        <dbReference type="EMBL" id="SHG91492.1"/>
    </source>
</evidence>
<dbReference type="Proteomes" id="UP000189796">
    <property type="component" value="Chromosome I"/>
</dbReference>
<name>A0A1M5NPN3_9BRAD</name>
<dbReference type="RefSeq" id="WP_079602017.1">
    <property type="nucleotide sequence ID" value="NZ_LT670817.1"/>
</dbReference>
<proteinExistence type="predicted"/>
<organism evidence="1 2">
    <name type="scientific">Bradyrhizobium erythrophlei</name>
    <dbReference type="NCBI Taxonomy" id="1437360"/>
    <lineage>
        <taxon>Bacteria</taxon>
        <taxon>Pseudomonadati</taxon>
        <taxon>Pseudomonadota</taxon>
        <taxon>Alphaproteobacteria</taxon>
        <taxon>Hyphomicrobiales</taxon>
        <taxon>Nitrobacteraceae</taxon>
        <taxon>Bradyrhizobium</taxon>
    </lineage>
</organism>